<dbReference type="InterPro" id="IPR027640">
    <property type="entry name" value="Kinesin-like_fam"/>
</dbReference>
<feature type="domain" description="Kinesin motor" evidence="3">
    <location>
        <begin position="1"/>
        <end position="78"/>
    </location>
</feature>
<comment type="caution">
    <text evidence="4">The sequence shown here is derived from an EMBL/GenBank/DDBJ whole genome shotgun (WGS) entry which is preliminary data.</text>
</comment>
<dbReference type="GO" id="GO:0005524">
    <property type="term" value="F:ATP binding"/>
    <property type="evidence" value="ECO:0007669"/>
    <property type="project" value="InterPro"/>
</dbReference>
<dbReference type="GO" id="GO:0007018">
    <property type="term" value="P:microtubule-based movement"/>
    <property type="evidence" value="ECO:0007669"/>
    <property type="project" value="InterPro"/>
</dbReference>
<comment type="similarity">
    <text evidence="2">Belongs to the TRAFAC class myosin-kinesin ATPase superfamily. Kinesin family.</text>
</comment>
<protein>
    <recommendedName>
        <fullName evidence="3">Kinesin motor domain-containing protein</fullName>
    </recommendedName>
</protein>
<evidence type="ECO:0000256" key="2">
    <source>
        <dbReference type="PROSITE-ProRule" id="PRU00283"/>
    </source>
</evidence>
<dbReference type="InterPro" id="IPR036961">
    <property type="entry name" value="Kinesin_motor_dom_sf"/>
</dbReference>
<dbReference type="SUPFAM" id="SSF52540">
    <property type="entry name" value="P-loop containing nucleoside triphosphate hydrolases"/>
    <property type="match status" value="1"/>
</dbReference>
<keyword evidence="5" id="KW-1185">Reference proteome</keyword>
<dbReference type="PANTHER" id="PTHR47972">
    <property type="entry name" value="KINESIN-LIKE PROTEIN KLP-3"/>
    <property type="match status" value="1"/>
</dbReference>
<dbReference type="GO" id="GO:0003777">
    <property type="term" value="F:microtubule motor activity"/>
    <property type="evidence" value="ECO:0007669"/>
    <property type="project" value="InterPro"/>
</dbReference>
<dbReference type="GO" id="GO:0008017">
    <property type="term" value="F:microtubule binding"/>
    <property type="evidence" value="ECO:0007669"/>
    <property type="project" value="InterPro"/>
</dbReference>
<dbReference type="PANTHER" id="PTHR47972:SF14">
    <property type="entry name" value="KINESIN-LIKE PROTEIN KIN-14J"/>
    <property type="match status" value="1"/>
</dbReference>
<dbReference type="GO" id="GO:0015630">
    <property type="term" value="C:microtubule cytoskeleton"/>
    <property type="evidence" value="ECO:0007669"/>
    <property type="project" value="TreeGrafter"/>
</dbReference>
<sequence>MTGPNGASEEDWGVNYRALNDLFSISQNRRDSFLYEIQVQMVEIYNEQVRDLLLSDGSRKKYPFLLGLCDLIMHILTI</sequence>
<dbReference type="AlphaFoldDB" id="A0A5N5JZK6"/>
<evidence type="ECO:0000313" key="5">
    <source>
        <dbReference type="Proteomes" id="UP000326939"/>
    </source>
</evidence>
<organism evidence="4 5">
    <name type="scientific">Salix brachista</name>
    <dbReference type="NCBI Taxonomy" id="2182728"/>
    <lineage>
        <taxon>Eukaryota</taxon>
        <taxon>Viridiplantae</taxon>
        <taxon>Streptophyta</taxon>
        <taxon>Embryophyta</taxon>
        <taxon>Tracheophyta</taxon>
        <taxon>Spermatophyta</taxon>
        <taxon>Magnoliopsida</taxon>
        <taxon>eudicotyledons</taxon>
        <taxon>Gunneridae</taxon>
        <taxon>Pentapetalae</taxon>
        <taxon>rosids</taxon>
        <taxon>fabids</taxon>
        <taxon>Malpighiales</taxon>
        <taxon>Salicaceae</taxon>
        <taxon>Saliceae</taxon>
        <taxon>Salix</taxon>
    </lineage>
</organism>
<gene>
    <name evidence="4" type="ORF">DKX38_022460</name>
</gene>
<evidence type="ECO:0000313" key="4">
    <source>
        <dbReference type="EMBL" id="KAB5524711.1"/>
    </source>
</evidence>
<proteinExistence type="inferred from homology"/>
<dbReference type="PROSITE" id="PS50067">
    <property type="entry name" value="KINESIN_MOTOR_2"/>
    <property type="match status" value="1"/>
</dbReference>
<dbReference type="Proteomes" id="UP000326939">
    <property type="component" value="Chromosome 15"/>
</dbReference>
<keyword evidence="1" id="KW-0505">Motor protein</keyword>
<dbReference type="InterPro" id="IPR001752">
    <property type="entry name" value="Kinesin_motor_dom"/>
</dbReference>
<accession>A0A5N5JZK6</accession>
<dbReference type="Gene3D" id="3.40.850.10">
    <property type="entry name" value="Kinesin motor domain"/>
    <property type="match status" value="1"/>
</dbReference>
<name>A0A5N5JZK6_9ROSI</name>
<evidence type="ECO:0000259" key="3">
    <source>
        <dbReference type="PROSITE" id="PS50067"/>
    </source>
</evidence>
<dbReference type="EMBL" id="VDCV01000015">
    <property type="protein sequence ID" value="KAB5524711.1"/>
    <property type="molecule type" value="Genomic_DNA"/>
</dbReference>
<dbReference type="Pfam" id="PF00225">
    <property type="entry name" value="Kinesin"/>
    <property type="match status" value="1"/>
</dbReference>
<dbReference type="InterPro" id="IPR027417">
    <property type="entry name" value="P-loop_NTPase"/>
</dbReference>
<evidence type="ECO:0000256" key="1">
    <source>
        <dbReference type="ARBA" id="ARBA00023175"/>
    </source>
</evidence>
<reference evidence="5" key="1">
    <citation type="journal article" date="2019" name="Gigascience">
        <title>De novo genome assembly of the endangered Acer yangbiense, a plant species with extremely small populations endemic to Yunnan Province, China.</title>
        <authorList>
            <person name="Yang J."/>
            <person name="Wariss H.M."/>
            <person name="Tao L."/>
            <person name="Zhang R."/>
            <person name="Yun Q."/>
            <person name="Hollingsworth P."/>
            <person name="Dao Z."/>
            <person name="Luo G."/>
            <person name="Guo H."/>
            <person name="Ma Y."/>
            <person name="Sun W."/>
        </authorList>
    </citation>
    <scope>NUCLEOTIDE SEQUENCE [LARGE SCALE GENOMIC DNA]</scope>
    <source>
        <strain evidence="5">cv. br00</strain>
    </source>
</reference>
<comment type="caution">
    <text evidence="2">Lacks conserved residue(s) required for the propagation of feature annotation.</text>
</comment>